<evidence type="ECO:0000256" key="1">
    <source>
        <dbReference type="SAM" id="Phobius"/>
    </source>
</evidence>
<organism evidence="2 3">
    <name type="scientific">Schaalia canis</name>
    <dbReference type="NCBI Taxonomy" id="100469"/>
    <lineage>
        <taxon>Bacteria</taxon>
        <taxon>Bacillati</taxon>
        <taxon>Actinomycetota</taxon>
        <taxon>Actinomycetes</taxon>
        <taxon>Actinomycetales</taxon>
        <taxon>Actinomycetaceae</taxon>
        <taxon>Schaalia</taxon>
    </lineage>
</organism>
<keyword evidence="1" id="KW-0812">Transmembrane</keyword>
<protein>
    <submittedName>
        <fullName evidence="2">Uncharacterized protein</fullName>
    </submittedName>
</protein>
<dbReference type="AlphaFoldDB" id="A0A3P1SDG2"/>
<proteinExistence type="predicted"/>
<evidence type="ECO:0000313" key="2">
    <source>
        <dbReference type="EMBL" id="RRC95343.1"/>
    </source>
</evidence>
<sequence length="71" mass="7999">METEHAIALGFRYGGFVLAVIAFFIFLTTRDNYGTASGAGSFWALLFFAGLGLSYYGHVLWQKIRLERDED</sequence>
<feature type="transmembrane region" description="Helical" evidence="1">
    <location>
        <begin position="40"/>
        <end position="61"/>
    </location>
</feature>
<name>A0A3P1SDG2_9ACTO</name>
<dbReference type="EMBL" id="RQZF01000004">
    <property type="protein sequence ID" value="RRC95343.1"/>
    <property type="molecule type" value="Genomic_DNA"/>
</dbReference>
<dbReference type="Proteomes" id="UP000280444">
    <property type="component" value="Unassembled WGS sequence"/>
</dbReference>
<reference evidence="2 3" key="1">
    <citation type="submission" date="2018-11" db="EMBL/GenBank/DDBJ databases">
        <title>Genomes From Bacteria Associated with the Canine Oral Cavity: a Test Case for Automated Genome-Based Taxonomic Assignment.</title>
        <authorList>
            <person name="Coil D.A."/>
            <person name="Jospin G."/>
            <person name="Darling A.E."/>
            <person name="Wallis C."/>
            <person name="Davis I.J."/>
            <person name="Harris S."/>
            <person name="Eisen J.A."/>
            <person name="Holcombe L.J."/>
            <person name="O'Flynn C."/>
        </authorList>
    </citation>
    <scope>NUCLEOTIDE SEQUENCE [LARGE SCALE GENOMIC DNA]</scope>
    <source>
        <strain evidence="2 3">OH770</strain>
    </source>
</reference>
<dbReference type="RefSeq" id="WP_124869844.1">
    <property type="nucleotide sequence ID" value="NZ_RQZF01000004.1"/>
</dbReference>
<keyword evidence="1" id="KW-0472">Membrane</keyword>
<feature type="transmembrane region" description="Helical" evidence="1">
    <location>
        <begin position="7"/>
        <end position="28"/>
    </location>
</feature>
<keyword evidence="3" id="KW-1185">Reference proteome</keyword>
<accession>A0A3P1SDG2</accession>
<comment type="caution">
    <text evidence="2">The sequence shown here is derived from an EMBL/GenBank/DDBJ whole genome shotgun (WGS) entry which is preliminary data.</text>
</comment>
<gene>
    <name evidence="2" type="ORF">EII11_05545</name>
</gene>
<evidence type="ECO:0000313" key="3">
    <source>
        <dbReference type="Proteomes" id="UP000280444"/>
    </source>
</evidence>
<keyword evidence="1" id="KW-1133">Transmembrane helix</keyword>